<dbReference type="Gene3D" id="3.30.700.40">
    <property type="match status" value="1"/>
</dbReference>
<dbReference type="EMBL" id="CABWKZ010000007">
    <property type="protein sequence ID" value="VXA54343.1"/>
    <property type="molecule type" value="Genomic_DNA"/>
</dbReference>
<dbReference type="InterPro" id="IPR005482">
    <property type="entry name" value="Biotin_COase_C"/>
</dbReference>
<dbReference type="InterPro" id="IPR050856">
    <property type="entry name" value="Biotin_carboxylase_complex"/>
</dbReference>
<dbReference type="SUPFAM" id="SSF51230">
    <property type="entry name" value="Single hybrid motif"/>
    <property type="match status" value="1"/>
</dbReference>
<dbReference type="NCBIfam" id="NF006367">
    <property type="entry name" value="PRK08591.1"/>
    <property type="match status" value="1"/>
</dbReference>
<evidence type="ECO:0000256" key="11">
    <source>
        <dbReference type="ARBA" id="ARBA00033786"/>
    </source>
</evidence>
<comment type="cofactor">
    <cofactor evidence="1">
        <name>biotin</name>
        <dbReference type="ChEBI" id="CHEBI:57586"/>
    </cofactor>
</comment>
<evidence type="ECO:0000256" key="9">
    <source>
        <dbReference type="ARBA" id="ARBA00022946"/>
    </source>
</evidence>
<gene>
    <name evidence="17" type="primary">accA</name>
    <name evidence="17" type="ORF">ACI8B_150031</name>
</gene>
<evidence type="ECO:0000259" key="14">
    <source>
        <dbReference type="PROSITE" id="PS50968"/>
    </source>
</evidence>
<dbReference type="RefSeq" id="WP_159724690.1">
    <property type="nucleotide sequence ID" value="NZ_LR732744.1"/>
</dbReference>
<dbReference type="SUPFAM" id="SSF56059">
    <property type="entry name" value="Glutathione synthetase ATP-binding domain-like"/>
    <property type="match status" value="1"/>
</dbReference>
<dbReference type="PROSITE" id="PS00188">
    <property type="entry name" value="BIOTIN"/>
    <property type="match status" value="1"/>
</dbReference>
<dbReference type="Gene3D" id="3.40.50.20">
    <property type="match status" value="1"/>
</dbReference>
<evidence type="ECO:0000259" key="16">
    <source>
        <dbReference type="PROSITE" id="PS50979"/>
    </source>
</evidence>
<dbReference type="InterPro" id="IPR001882">
    <property type="entry name" value="Biotin_BS"/>
</dbReference>
<evidence type="ECO:0000256" key="2">
    <source>
        <dbReference type="ARBA" id="ARBA00003761"/>
    </source>
</evidence>
<dbReference type="InterPro" id="IPR011761">
    <property type="entry name" value="ATP-grasp"/>
</dbReference>
<dbReference type="InterPro" id="IPR005479">
    <property type="entry name" value="CPAse_ATP-bd"/>
</dbReference>
<keyword evidence="8 13" id="KW-0067">ATP-binding</keyword>
<dbReference type="Pfam" id="PF00289">
    <property type="entry name" value="Biotin_carb_N"/>
    <property type="match status" value="1"/>
</dbReference>
<evidence type="ECO:0000256" key="6">
    <source>
        <dbReference type="ARBA" id="ARBA00022598"/>
    </source>
</evidence>
<protein>
    <recommendedName>
        <fullName evidence="5">Biotin carboxylase</fullName>
    </recommendedName>
    <alternativeName>
        <fullName evidence="11">Acetyl-coenzyme A carboxylase biotin carboxylase subunit A</fullName>
    </alternativeName>
</protein>
<dbReference type="GO" id="GO:0004075">
    <property type="term" value="F:biotin carboxylase activity"/>
    <property type="evidence" value="ECO:0007669"/>
    <property type="project" value="UniProtKB-EC"/>
</dbReference>
<dbReference type="InterPro" id="IPR011053">
    <property type="entry name" value="Single_hybrid_motif"/>
</dbReference>
<evidence type="ECO:0000256" key="4">
    <source>
        <dbReference type="ARBA" id="ARBA00011750"/>
    </source>
</evidence>
<dbReference type="Gene3D" id="2.40.50.100">
    <property type="match status" value="1"/>
</dbReference>
<dbReference type="SUPFAM" id="SSF51246">
    <property type="entry name" value="Rudiment single hybrid motif"/>
    <property type="match status" value="1"/>
</dbReference>
<evidence type="ECO:0000256" key="10">
    <source>
        <dbReference type="ARBA" id="ARBA00023267"/>
    </source>
</evidence>
<dbReference type="SMART" id="SM00878">
    <property type="entry name" value="Biotin_carb_C"/>
    <property type="match status" value="1"/>
</dbReference>
<keyword evidence="10" id="KW-0092">Biotin</keyword>
<dbReference type="Proteomes" id="UP000430404">
    <property type="component" value="Unassembled WGS sequence"/>
</dbReference>
<dbReference type="PROSITE" id="PS00867">
    <property type="entry name" value="CPSASE_2"/>
    <property type="match status" value="1"/>
</dbReference>
<dbReference type="PANTHER" id="PTHR18866">
    <property type="entry name" value="CARBOXYLASE:PYRUVATE/ACETYL-COA/PROPIONYL-COA CARBOXYLASE"/>
    <property type="match status" value="1"/>
</dbReference>
<evidence type="ECO:0000256" key="3">
    <source>
        <dbReference type="ARBA" id="ARBA00004956"/>
    </source>
</evidence>
<dbReference type="Pfam" id="PF02786">
    <property type="entry name" value="CPSase_L_D2"/>
    <property type="match status" value="1"/>
</dbReference>
<dbReference type="PANTHER" id="PTHR18866:SF33">
    <property type="entry name" value="METHYLCROTONOYL-COA CARBOXYLASE SUBUNIT ALPHA, MITOCHONDRIAL-RELATED"/>
    <property type="match status" value="1"/>
</dbReference>
<dbReference type="PROSITE" id="PS00866">
    <property type="entry name" value="CPSASE_1"/>
    <property type="match status" value="1"/>
</dbReference>
<dbReference type="InterPro" id="IPR011054">
    <property type="entry name" value="Rudment_hybrid_motif"/>
</dbReference>
<comment type="catalytic activity">
    <reaction evidence="12">
        <text>N(6)-biotinyl-L-lysyl-[protein] + hydrogencarbonate + ATP = N(6)-carboxybiotinyl-L-lysyl-[protein] + ADP + phosphate + H(+)</text>
        <dbReference type="Rhea" id="RHEA:13501"/>
        <dbReference type="Rhea" id="RHEA-COMP:10505"/>
        <dbReference type="Rhea" id="RHEA-COMP:10506"/>
        <dbReference type="ChEBI" id="CHEBI:15378"/>
        <dbReference type="ChEBI" id="CHEBI:17544"/>
        <dbReference type="ChEBI" id="CHEBI:30616"/>
        <dbReference type="ChEBI" id="CHEBI:43474"/>
        <dbReference type="ChEBI" id="CHEBI:83144"/>
        <dbReference type="ChEBI" id="CHEBI:83145"/>
        <dbReference type="ChEBI" id="CHEBI:456216"/>
        <dbReference type="EC" id="6.3.4.14"/>
    </reaction>
</comment>
<name>A0A653K0V8_9GAMM</name>
<dbReference type="InterPro" id="IPR013815">
    <property type="entry name" value="ATP_grasp_subdomain_1"/>
</dbReference>
<evidence type="ECO:0000256" key="13">
    <source>
        <dbReference type="PROSITE-ProRule" id="PRU00409"/>
    </source>
</evidence>
<evidence type="ECO:0000256" key="5">
    <source>
        <dbReference type="ARBA" id="ARBA00017242"/>
    </source>
</evidence>
<dbReference type="SUPFAM" id="SSF52440">
    <property type="entry name" value="PreATP-grasp domain"/>
    <property type="match status" value="1"/>
</dbReference>
<accession>A0A653K0V8</accession>
<dbReference type="Pfam" id="PF02785">
    <property type="entry name" value="Biotin_carb_C"/>
    <property type="match status" value="1"/>
</dbReference>
<feature type="domain" description="Lipoyl-binding" evidence="14">
    <location>
        <begin position="579"/>
        <end position="656"/>
    </location>
</feature>
<reference evidence="17 18" key="1">
    <citation type="submission" date="2019-10" db="EMBL/GenBank/DDBJ databases">
        <authorList>
            <person name="Karimi E."/>
        </authorList>
    </citation>
    <scope>NUCLEOTIDE SEQUENCE [LARGE SCALE GENOMIC DNA]</scope>
    <source>
        <strain evidence="17">Acinetobacter sp. 8BE</strain>
    </source>
</reference>
<keyword evidence="6 17" id="KW-0436">Ligase</keyword>
<evidence type="ECO:0000256" key="8">
    <source>
        <dbReference type="ARBA" id="ARBA00022840"/>
    </source>
</evidence>
<evidence type="ECO:0000256" key="7">
    <source>
        <dbReference type="ARBA" id="ARBA00022741"/>
    </source>
</evidence>
<dbReference type="FunFam" id="3.30.470.20:FF:000028">
    <property type="entry name" value="Methylcrotonoyl-CoA carboxylase subunit alpha, mitochondrial"/>
    <property type="match status" value="1"/>
</dbReference>
<dbReference type="FunFam" id="2.40.50.100:FF:000003">
    <property type="entry name" value="Acetyl-CoA carboxylase biotin carboxyl carrier protein"/>
    <property type="match status" value="1"/>
</dbReference>
<evidence type="ECO:0000313" key="18">
    <source>
        <dbReference type="Proteomes" id="UP000430404"/>
    </source>
</evidence>
<dbReference type="Gene3D" id="3.30.470.20">
    <property type="entry name" value="ATP-grasp fold, B domain"/>
    <property type="match status" value="1"/>
</dbReference>
<evidence type="ECO:0000256" key="1">
    <source>
        <dbReference type="ARBA" id="ARBA00001953"/>
    </source>
</evidence>
<dbReference type="InterPro" id="IPR005481">
    <property type="entry name" value="BC-like_N"/>
</dbReference>
<dbReference type="GO" id="GO:0046872">
    <property type="term" value="F:metal ion binding"/>
    <property type="evidence" value="ECO:0007669"/>
    <property type="project" value="InterPro"/>
</dbReference>
<dbReference type="Gene3D" id="3.30.1490.20">
    <property type="entry name" value="ATP-grasp fold, A domain"/>
    <property type="match status" value="1"/>
</dbReference>
<evidence type="ECO:0000256" key="12">
    <source>
        <dbReference type="ARBA" id="ARBA00048600"/>
    </source>
</evidence>
<proteinExistence type="predicted"/>
<sequence>MFEKILIANRGEIACRVIRTAKKLGIATVAVYSDADAHAQHVKMADEAIYIGQSPATQSYLQVDRIIQAAIDTGSQAIHPGYGFLSENDQFALACQQHNICFIGPPVDAILAMGLKATSKALMEKAGVPLTPGYHGTNQDAEFLKQQADAIGYPVLIKASAGGGGKGMSLVERSEDFLQSLASCKREAKSSFGNDDVLIERYVIQPRHIEVQVFGDTHGNYVHLFERDCSVQRRHQKVLEEAPAPQMPAEKLDAMRQAAIDAARAVDYVGAGTVEFIVEPDGTAYFMEMNTRLQVEHPVTEMITGEDLVEWQLRVADGEPLPKLQHQLQIHGHALEARIYAEEPEKGFLPAIGKIDYLHYPTQNQSVRVDSGIVEGDEITTYYDPMIAKLIVWGKNREAALIQMQHALSQFHVDGLGNNIAFLQKIVRSDSFKQAKLDTNLIQREHDFLFQPEQIKPELVIATAFIEFLSKLNHNHSSQKQLWQAQPLWRLNIAFKQTIKLNYLDQTIHIKLSAAEHGFNAEYNGESYQISGQLLDAHTAVIHLNGTQQKLSFNQNQQGITLFHTGQSHKFGYIRQDYHQDDSQADQGHLKAPMPGVVTQVLVGANHSVKKDDILMTLEAMKMEYTIRAPQDGVIVDAYFQVGDQVKAGDELVEFQPLQEEVA</sequence>
<keyword evidence="7 13" id="KW-0547">Nucleotide-binding</keyword>
<dbReference type="GO" id="GO:0005524">
    <property type="term" value="F:ATP binding"/>
    <property type="evidence" value="ECO:0007669"/>
    <property type="project" value="UniProtKB-UniRule"/>
</dbReference>
<organism evidence="17 18">
    <name type="scientific">Acinetobacter proteolyticus</name>
    <dbReference type="NCBI Taxonomy" id="1776741"/>
    <lineage>
        <taxon>Bacteria</taxon>
        <taxon>Pseudomonadati</taxon>
        <taxon>Pseudomonadota</taxon>
        <taxon>Gammaproteobacteria</taxon>
        <taxon>Moraxellales</taxon>
        <taxon>Moraxellaceae</taxon>
        <taxon>Acinetobacter</taxon>
    </lineage>
</organism>
<dbReference type="FunFam" id="3.40.50.20:FF:000010">
    <property type="entry name" value="Propionyl-CoA carboxylase subunit alpha"/>
    <property type="match status" value="1"/>
</dbReference>
<dbReference type="PROSITE" id="PS50975">
    <property type="entry name" value="ATP_GRASP"/>
    <property type="match status" value="1"/>
</dbReference>
<dbReference type="InterPro" id="IPR000089">
    <property type="entry name" value="Biotin_lipoyl"/>
</dbReference>
<keyword evidence="9" id="KW-0809">Transit peptide</keyword>
<feature type="domain" description="Biotin carboxylation" evidence="16">
    <location>
        <begin position="1"/>
        <end position="447"/>
    </location>
</feature>
<dbReference type="InterPro" id="IPR016185">
    <property type="entry name" value="PreATP-grasp_dom_sf"/>
</dbReference>
<dbReference type="AlphaFoldDB" id="A0A653K0V8"/>
<dbReference type="PROSITE" id="PS50968">
    <property type="entry name" value="BIOTINYL_LIPOYL"/>
    <property type="match status" value="1"/>
</dbReference>
<feature type="domain" description="ATP-grasp" evidence="15">
    <location>
        <begin position="120"/>
        <end position="317"/>
    </location>
</feature>
<dbReference type="Pfam" id="PF00364">
    <property type="entry name" value="Biotin_lipoyl"/>
    <property type="match status" value="1"/>
</dbReference>
<dbReference type="PROSITE" id="PS50979">
    <property type="entry name" value="BC"/>
    <property type="match status" value="1"/>
</dbReference>
<comment type="pathway">
    <text evidence="3">Lipid metabolism; malonyl-CoA biosynthesis; malonyl-CoA from acetyl-CoA: step 1/1.</text>
</comment>
<comment type="subunit">
    <text evidence="4">Acetyl-CoA carboxylase is a heterohexamer of biotin carboxyl carrier protein, biotin carboxylase and the two subunits of carboxyl transferase in a 2:2 complex.</text>
</comment>
<evidence type="ECO:0000313" key="17">
    <source>
        <dbReference type="EMBL" id="VXA54343.1"/>
    </source>
</evidence>
<dbReference type="InterPro" id="IPR011764">
    <property type="entry name" value="Biotin_carboxylation_dom"/>
</dbReference>
<evidence type="ECO:0000259" key="15">
    <source>
        <dbReference type="PROSITE" id="PS50975"/>
    </source>
</evidence>
<dbReference type="SMART" id="SM01209">
    <property type="entry name" value="GARS_A"/>
    <property type="match status" value="1"/>
</dbReference>
<dbReference type="CDD" id="cd06850">
    <property type="entry name" value="biotinyl_domain"/>
    <property type="match status" value="1"/>
</dbReference>
<dbReference type="FunFam" id="3.30.1490.20:FF:000003">
    <property type="entry name" value="acetyl-CoA carboxylase isoform X1"/>
    <property type="match status" value="1"/>
</dbReference>
<comment type="function">
    <text evidence="2">This protein is a component of the acetyl coenzyme A carboxylase complex; first, biotin carboxylase catalyzes the carboxylation of the carrier protein and then the transcarboxylase transfers the carboxyl group to form malonyl-CoA.</text>
</comment>